<dbReference type="FunFam" id="3.10.250.10:FF:000001">
    <property type="entry name" value="Lysyl oxidase 4 isoform X1"/>
    <property type="match status" value="1"/>
</dbReference>
<dbReference type="EMBL" id="DS985264">
    <property type="protein sequence ID" value="EDV19930.1"/>
    <property type="molecule type" value="Genomic_DNA"/>
</dbReference>
<proteinExistence type="predicted"/>
<reference evidence="5 6" key="1">
    <citation type="journal article" date="2008" name="Nature">
        <title>The Trichoplax genome and the nature of placozoans.</title>
        <authorList>
            <person name="Srivastava M."/>
            <person name="Begovic E."/>
            <person name="Chapman J."/>
            <person name="Putnam N.H."/>
            <person name="Hellsten U."/>
            <person name="Kawashima T."/>
            <person name="Kuo A."/>
            <person name="Mitros T."/>
            <person name="Salamov A."/>
            <person name="Carpenter M.L."/>
            <person name="Signorovitch A.Y."/>
            <person name="Moreno M.A."/>
            <person name="Kamm K."/>
            <person name="Grimwood J."/>
            <person name="Schmutz J."/>
            <person name="Shapiro H."/>
            <person name="Grigoriev I.V."/>
            <person name="Buss L.W."/>
            <person name="Schierwater B."/>
            <person name="Dellaporta S.L."/>
            <person name="Rokhsar D.S."/>
        </authorList>
    </citation>
    <scope>NUCLEOTIDE SEQUENCE [LARGE SCALE GENOMIC DNA]</scope>
    <source>
        <strain evidence="5 6">Grell-BS-1999</strain>
    </source>
</reference>
<dbReference type="GO" id="GO:0016020">
    <property type="term" value="C:membrane"/>
    <property type="evidence" value="ECO:0007669"/>
    <property type="project" value="InterPro"/>
</dbReference>
<dbReference type="InterPro" id="IPR001190">
    <property type="entry name" value="SRCR"/>
</dbReference>
<name>B3SBC3_TRIAD</name>
<evidence type="ECO:0000313" key="5">
    <source>
        <dbReference type="EMBL" id="EDV19930.1"/>
    </source>
</evidence>
<dbReference type="PROSITE" id="PS00420">
    <property type="entry name" value="SRCR_1"/>
    <property type="match status" value="1"/>
</dbReference>
<feature type="non-terminal residue" evidence="5">
    <location>
        <position position="89"/>
    </location>
</feature>
<keyword evidence="2 3" id="KW-1015">Disulfide bond</keyword>
<organism evidence="5 6">
    <name type="scientific">Trichoplax adhaerens</name>
    <name type="common">Trichoplax reptans</name>
    <dbReference type="NCBI Taxonomy" id="10228"/>
    <lineage>
        <taxon>Eukaryota</taxon>
        <taxon>Metazoa</taxon>
        <taxon>Placozoa</taxon>
        <taxon>Uniplacotomia</taxon>
        <taxon>Trichoplacea</taxon>
        <taxon>Trichoplacidae</taxon>
        <taxon>Trichoplax</taxon>
    </lineage>
</organism>
<dbReference type="KEGG" id="tad:TRIADDRAFT_16992"/>
<accession>B3SBC3</accession>
<dbReference type="OrthoDB" id="536948at2759"/>
<feature type="disulfide bond" evidence="3">
    <location>
        <begin position="73"/>
        <end position="83"/>
    </location>
</feature>
<keyword evidence="1" id="KW-0732">Signal</keyword>
<dbReference type="Pfam" id="PF00530">
    <property type="entry name" value="SRCR"/>
    <property type="match status" value="1"/>
</dbReference>
<dbReference type="SUPFAM" id="SSF56487">
    <property type="entry name" value="SRCR-like"/>
    <property type="match status" value="1"/>
</dbReference>
<evidence type="ECO:0000256" key="3">
    <source>
        <dbReference type="PROSITE-ProRule" id="PRU00196"/>
    </source>
</evidence>
<dbReference type="AlphaFoldDB" id="B3SBC3"/>
<comment type="caution">
    <text evidence="3">Lacks conserved residue(s) required for the propagation of feature annotation.</text>
</comment>
<feature type="non-terminal residue" evidence="5">
    <location>
        <position position="1"/>
    </location>
</feature>
<gene>
    <name evidence="5" type="ORF">TRIADDRAFT_16992</name>
</gene>
<dbReference type="InterPro" id="IPR036772">
    <property type="entry name" value="SRCR-like_dom_sf"/>
</dbReference>
<evidence type="ECO:0000259" key="4">
    <source>
        <dbReference type="PROSITE" id="PS50287"/>
    </source>
</evidence>
<dbReference type="PANTHER" id="PTHR48071:SF18">
    <property type="entry name" value="DELETED IN MALIGNANT BRAIN TUMORS 1 PROTEIN-RELATED"/>
    <property type="match status" value="1"/>
</dbReference>
<dbReference type="OMA" id="ECADIKW"/>
<dbReference type="HOGENOM" id="CLU_002555_6_1_1"/>
<evidence type="ECO:0000256" key="2">
    <source>
        <dbReference type="ARBA" id="ARBA00023157"/>
    </source>
</evidence>
<dbReference type="PANTHER" id="PTHR48071">
    <property type="entry name" value="SRCR DOMAIN-CONTAINING PROTEIN"/>
    <property type="match status" value="1"/>
</dbReference>
<dbReference type="PROSITE" id="PS50287">
    <property type="entry name" value="SRCR_2"/>
    <property type="match status" value="1"/>
</dbReference>
<dbReference type="PhylomeDB" id="B3SBC3"/>
<dbReference type="SMART" id="SM00202">
    <property type="entry name" value="SR"/>
    <property type="match status" value="1"/>
</dbReference>
<feature type="domain" description="SRCR" evidence="4">
    <location>
        <begin position="4"/>
        <end position="89"/>
    </location>
</feature>
<evidence type="ECO:0000313" key="6">
    <source>
        <dbReference type="Proteomes" id="UP000009022"/>
    </source>
</evidence>
<dbReference type="GeneID" id="6758783"/>
<keyword evidence="6" id="KW-1185">Reference proteome</keyword>
<dbReference type="Gene3D" id="3.10.250.10">
    <property type="entry name" value="SRCR-like domain"/>
    <property type="match status" value="1"/>
</dbReference>
<protein>
    <recommendedName>
        <fullName evidence="4">SRCR domain-containing protein</fullName>
    </recommendedName>
</protein>
<dbReference type="RefSeq" id="XP_002117520.1">
    <property type="nucleotide sequence ID" value="XM_002117484.1"/>
</dbReference>
<sequence length="89" mass="10056">DGSLRLVDGRNPHEGRIEVYYKGIWGTVCGRGFSQKEADVVCRQLGYEKADFCYSVNKTSLGYNPIALQRIHCNGNESQLLECADIKWD</sequence>
<dbReference type="Proteomes" id="UP000009022">
    <property type="component" value="Unassembled WGS sequence"/>
</dbReference>
<evidence type="ECO:0000256" key="1">
    <source>
        <dbReference type="ARBA" id="ARBA00022729"/>
    </source>
</evidence>
<dbReference type="InParanoid" id="B3SBC3"/>
<dbReference type="PRINTS" id="PR00258">
    <property type="entry name" value="SPERACTRCPTR"/>
</dbReference>
<dbReference type="CTD" id="6758783"/>